<dbReference type="EMBL" id="BARU01007395">
    <property type="protein sequence ID" value="GAH44785.1"/>
    <property type="molecule type" value="Genomic_DNA"/>
</dbReference>
<dbReference type="InterPro" id="IPR000683">
    <property type="entry name" value="Gfo/Idh/MocA-like_OxRdtase_N"/>
</dbReference>
<dbReference type="PANTHER" id="PTHR43377">
    <property type="entry name" value="BILIVERDIN REDUCTASE A"/>
    <property type="match status" value="1"/>
</dbReference>
<organism evidence="2">
    <name type="scientific">marine sediment metagenome</name>
    <dbReference type="NCBI Taxonomy" id="412755"/>
    <lineage>
        <taxon>unclassified sequences</taxon>
        <taxon>metagenomes</taxon>
        <taxon>ecological metagenomes</taxon>
    </lineage>
</organism>
<dbReference type="Gene3D" id="3.30.360.10">
    <property type="entry name" value="Dihydrodipicolinate Reductase, domain 2"/>
    <property type="match status" value="1"/>
</dbReference>
<dbReference type="SUPFAM" id="SSF51735">
    <property type="entry name" value="NAD(P)-binding Rossmann-fold domains"/>
    <property type="match status" value="1"/>
</dbReference>
<feature type="non-terminal residue" evidence="2">
    <location>
        <position position="363"/>
    </location>
</feature>
<comment type="caution">
    <text evidence="2">The sequence shown here is derived from an EMBL/GenBank/DDBJ whole genome shotgun (WGS) entry which is preliminary data.</text>
</comment>
<name>X1GIV3_9ZZZZ</name>
<sequence>MKKQPIKVGIAGSGFAASFHYKCYEGIPGVEVEAVYSKTEEHCEEFARKREIVSCKSLQELIYLTDVVDLCVPGYLHEPFSIEVLKSGKHVIVEKPFTGYYGPPGEKNFLGNKFPKEVMLKEALASADRILDAETQSKGNIFYAENWVYAPAIQKEVEILKDTKGQILWALGEESHSGSHSDAYVVWSQSGGGSVVGKGCHPLTPILYLKRLEGELRNGKPIKPATVSCRTHEITRNPKFIDAGFLRTKYHDIEDYAQIHVVFDDGMIADVFASEIVMGGVKNWLEIVANNHHTYCNLSCTNAVKLFNPREYQLKNTYIVEKIETKQGWSFPSPDEDWMFGYPQELGDFVNCILTNQSPQSDS</sequence>
<accession>X1GIV3</accession>
<dbReference type="GO" id="GO:0000166">
    <property type="term" value="F:nucleotide binding"/>
    <property type="evidence" value="ECO:0007669"/>
    <property type="project" value="InterPro"/>
</dbReference>
<protein>
    <recommendedName>
        <fullName evidence="1">Gfo/Idh/MocA-like oxidoreductase N-terminal domain-containing protein</fullName>
    </recommendedName>
</protein>
<dbReference type="InterPro" id="IPR051450">
    <property type="entry name" value="Gfo/Idh/MocA_Oxidoreductases"/>
</dbReference>
<gene>
    <name evidence="2" type="ORF">S03H2_14571</name>
</gene>
<dbReference type="SUPFAM" id="SSF55347">
    <property type="entry name" value="Glyceraldehyde-3-phosphate dehydrogenase-like, C-terminal domain"/>
    <property type="match status" value="1"/>
</dbReference>
<proteinExistence type="predicted"/>
<evidence type="ECO:0000313" key="2">
    <source>
        <dbReference type="EMBL" id="GAH44785.1"/>
    </source>
</evidence>
<evidence type="ECO:0000259" key="1">
    <source>
        <dbReference type="Pfam" id="PF01408"/>
    </source>
</evidence>
<feature type="domain" description="Gfo/Idh/MocA-like oxidoreductase N-terminal" evidence="1">
    <location>
        <begin position="6"/>
        <end position="98"/>
    </location>
</feature>
<dbReference type="AlphaFoldDB" id="X1GIV3"/>
<dbReference type="InterPro" id="IPR036291">
    <property type="entry name" value="NAD(P)-bd_dom_sf"/>
</dbReference>
<dbReference type="Gene3D" id="3.40.50.720">
    <property type="entry name" value="NAD(P)-binding Rossmann-like Domain"/>
    <property type="match status" value="1"/>
</dbReference>
<dbReference type="Pfam" id="PF01408">
    <property type="entry name" value="GFO_IDH_MocA"/>
    <property type="match status" value="1"/>
</dbReference>
<reference evidence="2" key="1">
    <citation type="journal article" date="2014" name="Front. Microbiol.">
        <title>High frequency of phylogenetically diverse reductive dehalogenase-homologous genes in deep subseafloor sedimentary metagenomes.</title>
        <authorList>
            <person name="Kawai M."/>
            <person name="Futagami T."/>
            <person name="Toyoda A."/>
            <person name="Takaki Y."/>
            <person name="Nishi S."/>
            <person name="Hori S."/>
            <person name="Arai W."/>
            <person name="Tsubouchi T."/>
            <person name="Morono Y."/>
            <person name="Uchiyama I."/>
            <person name="Ito T."/>
            <person name="Fujiyama A."/>
            <person name="Inagaki F."/>
            <person name="Takami H."/>
        </authorList>
    </citation>
    <scope>NUCLEOTIDE SEQUENCE</scope>
    <source>
        <strain evidence="2">Expedition CK06-06</strain>
    </source>
</reference>
<dbReference type="PANTHER" id="PTHR43377:SF1">
    <property type="entry name" value="BILIVERDIN REDUCTASE A"/>
    <property type="match status" value="1"/>
</dbReference>